<evidence type="ECO:0000313" key="4">
    <source>
        <dbReference type="Proteomes" id="UP000801428"/>
    </source>
</evidence>
<feature type="compositionally biased region" description="Polar residues" evidence="1">
    <location>
        <begin position="40"/>
        <end position="59"/>
    </location>
</feature>
<sequence length="570" mass="63406">MSFGPYNREFSDSIEYSPVSNEHTHDDPCSRSDNGRPFDDNSTNAHVKQNAVPPSNQKSVGYKGPDIVGWPATPRKINGLSVPLFLGDVALVLFPIAFIVLGISAWILNGKQLSKAGSAVESAMNLGPTIYPLAFAAIGNTHTVYYSDHDAPINPDETTQWLNIVPAVLYASLASSQEAKDLPVDLWSHPKVPRLDAIEQLARDSSMHESSWIDLNTTAHQKYSSWAGINVQNLNKTGTTEFQVKYNYLYVDCEVLFRGTTEDVWKDMMSANLTMYPQVPTRKDDGYMENDFLFEINEGVAPGLSIFLQVAQPSNSSNKFRNDTAHAGFETIHEPLSTSALFQFIHWLPPVLEPMLDIGTNPFDDWIAGSNITFRGPVNRLEDTLRSADGISDNVISERLTTIINTFYQATAWGPQITRSKPFEVPRYNFEDGNDTISAFTPEQWMNITEAVSSVLIPTYKADVGWIVTLLLITIILLLLGVLNIIISFLTVAPDLFYYASSLVRENPYTDTPDGGTGLDGAERSRLLRSMKVQIADVSPEHKVGYVVLKSLGDDDDFSTGRLKKNRLYW</sequence>
<evidence type="ECO:0000313" key="3">
    <source>
        <dbReference type="EMBL" id="KAF2999213.1"/>
    </source>
</evidence>
<keyword evidence="2" id="KW-1133">Transmembrane helix</keyword>
<proteinExistence type="predicted"/>
<keyword evidence="4" id="KW-1185">Reference proteome</keyword>
<gene>
    <name evidence="3" type="ORF">E8E13_000989</name>
</gene>
<feature type="transmembrane region" description="Helical" evidence="2">
    <location>
        <begin position="464"/>
        <end position="492"/>
    </location>
</feature>
<evidence type="ECO:0000256" key="1">
    <source>
        <dbReference type="SAM" id="MobiDB-lite"/>
    </source>
</evidence>
<name>A0A9P4T9Z9_CURKU</name>
<keyword evidence="2" id="KW-0472">Membrane</keyword>
<accession>A0A9P4T9Z9</accession>
<evidence type="ECO:0000256" key="2">
    <source>
        <dbReference type="SAM" id="Phobius"/>
    </source>
</evidence>
<feature type="compositionally biased region" description="Basic and acidic residues" evidence="1">
    <location>
        <begin position="22"/>
        <end position="39"/>
    </location>
</feature>
<organism evidence="3 4">
    <name type="scientific">Curvularia kusanoi</name>
    <name type="common">Cochliobolus kusanoi</name>
    <dbReference type="NCBI Taxonomy" id="90978"/>
    <lineage>
        <taxon>Eukaryota</taxon>
        <taxon>Fungi</taxon>
        <taxon>Dikarya</taxon>
        <taxon>Ascomycota</taxon>
        <taxon>Pezizomycotina</taxon>
        <taxon>Dothideomycetes</taxon>
        <taxon>Pleosporomycetidae</taxon>
        <taxon>Pleosporales</taxon>
        <taxon>Pleosporineae</taxon>
        <taxon>Pleosporaceae</taxon>
        <taxon>Curvularia</taxon>
    </lineage>
</organism>
<dbReference type="OrthoDB" id="3684228at2759"/>
<reference evidence="3" key="1">
    <citation type="submission" date="2019-04" db="EMBL/GenBank/DDBJ databases">
        <title>Sequencing of skin fungus with MAO and IRED activity.</title>
        <authorList>
            <person name="Marsaioli A.J."/>
            <person name="Bonatto J.M.C."/>
            <person name="Reis Junior O."/>
        </authorList>
    </citation>
    <scope>NUCLEOTIDE SEQUENCE</scope>
    <source>
        <strain evidence="3">30M1</strain>
    </source>
</reference>
<keyword evidence="2" id="KW-0812">Transmembrane</keyword>
<feature type="transmembrane region" description="Helical" evidence="2">
    <location>
        <begin position="84"/>
        <end position="108"/>
    </location>
</feature>
<feature type="region of interest" description="Disordered" evidence="1">
    <location>
        <begin position="1"/>
        <end position="60"/>
    </location>
</feature>
<comment type="caution">
    <text evidence="3">The sequence shown here is derived from an EMBL/GenBank/DDBJ whole genome shotgun (WGS) entry which is preliminary data.</text>
</comment>
<protein>
    <submittedName>
        <fullName evidence="3">Uncharacterized protein</fullName>
    </submittedName>
</protein>
<dbReference type="Proteomes" id="UP000801428">
    <property type="component" value="Unassembled WGS sequence"/>
</dbReference>
<dbReference type="AlphaFoldDB" id="A0A9P4T9Z9"/>
<dbReference type="EMBL" id="SWKU01000017">
    <property type="protein sequence ID" value="KAF2999213.1"/>
    <property type="molecule type" value="Genomic_DNA"/>
</dbReference>